<dbReference type="Pfam" id="PF00356">
    <property type="entry name" value="LacI"/>
    <property type="match status" value="1"/>
</dbReference>
<evidence type="ECO:0000259" key="4">
    <source>
        <dbReference type="PROSITE" id="PS50932"/>
    </source>
</evidence>
<dbReference type="InterPro" id="IPR000843">
    <property type="entry name" value="HTH_LacI"/>
</dbReference>
<dbReference type="InterPro" id="IPR028082">
    <property type="entry name" value="Peripla_BP_I"/>
</dbReference>
<dbReference type="EMBL" id="BAAAYR010000002">
    <property type="protein sequence ID" value="GAA3564082.1"/>
    <property type="molecule type" value="Genomic_DNA"/>
</dbReference>
<keyword evidence="2 5" id="KW-0238">DNA-binding</keyword>
<evidence type="ECO:0000313" key="5">
    <source>
        <dbReference type="EMBL" id="GAA3564082.1"/>
    </source>
</evidence>
<feature type="domain" description="HTH lacI-type" evidence="4">
    <location>
        <begin position="4"/>
        <end position="58"/>
    </location>
</feature>
<evidence type="ECO:0000256" key="3">
    <source>
        <dbReference type="ARBA" id="ARBA00023163"/>
    </source>
</evidence>
<dbReference type="Gene3D" id="3.40.50.2300">
    <property type="match status" value="2"/>
</dbReference>
<dbReference type="GO" id="GO:0003677">
    <property type="term" value="F:DNA binding"/>
    <property type="evidence" value="ECO:0007669"/>
    <property type="project" value="UniProtKB-KW"/>
</dbReference>
<dbReference type="CDD" id="cd01392">
    <property type="entry name" value="HTH_LacI"/>
    <property type="match status" value="1"/>
</dbReference>
<dbReference type="PANTHER" id="PTHR30146">
    <property type="entry name" value="LACI-RELATED TRANSCRIPTIONAL REPRESSOR"/>
    <property type="match status" value="1"/>
</dbReference>
<dbReference type="Gene3D" id="1.10.260.40">
    <property type="entry name" value="lambda repressor-like DNA-binding domains"/>
    <property type="match status" value="1"/>
</dbReference>
<comment type="caution">
    <text evidence="5">The sequence shown here is derived from an EMBL/GenBank/DDBJ whole genome shotgun (WGS) entry which is preliminary data.</text>
</comment>
<gene>
    <name evidence="5" type="ORF">GCM10022197_19570</name>
</gene>
<dbReference type="Pfam" id="PF13377">
    <property type="entry name" value="Peripla_BP_3"/>
    <property type="match status" value="1"/>
</dbReference>
<protein>
    <submittedName>
        <fullName evidence="5">LacI family DNA-binding transcriptional regulator</fullName>
    </submittedName>
</protein>
<dbReference type="Proteomes" id="UP001500767">
    <property type="component" value="Unassembled WGS sequence"/>
</dbReference>
<dbReference type="RefSeq" id="WP_204910836.1">
    <property type="nucleotide sequence ID" value="NZ_BAAAYR010000002.1"/>
</dbReference>
<sequence>MARTTITDVARAAGVSKGAASKALNGHKGVSDATRVRVHEAAAALGWSPNAAARALSGARAGAVGWALLRSPKSASVDPFFVEMFSGVELELASTDLSLIVKLVFSHEQELDLYRRWAAERRVDGVMLTDIYVDDPRPAVLQELELPLVAFFPGAPTEVPAPGVPFVWADQALSVHALLDHAYALGHRRVGWIEGDPAKVAPVLRKRLSAAWAAEHGVEITTIFTDHSPEQGAAAALELLARDRPPTFIVFDNDVMALTGLSVCLEAGLSVPEDIALASFVDSPLCAASTPALTALHHPIADQGRVMTRRLVEVLESGGDDDELGTEVPGTVLVPRRSTGPVGR</sequence>
<dbReference type="SUPFAM" id="SSF53822">
    <property type="entry name" value="Periplasmic binding protein-like I"/>
    <property type="match status" value="1"/>
</dbReference>
<proteinExistence type="predicted"/>
<dbReference type="CDD" id="cd06267">
    <property type="entry name" value="PBP1_LacI_sugar_binding-like"/>
    <property type="match status" value="1"/>
</dbReference>
<evidence type="ECO:0000256" key="2">
    <source>
        <dbReference type="ARBA" id="ARBA00023125"/>
    </source>
</evidence>
<dbReference type="PROSITE" id="PS00356">
    <property type="entry name" value="HTH_LACI_1"/>
    <property type="match status" value="1"/>
</dbReference>
<keyword evidence="6" id="KW-1185">Reference proteome</keyword>
<reference evidence="6" key="1">
    <citation type="journal article" date="2019" name="Int. J. Syst. Evol. Microbiol.">
        <title>The Global Catalogue of Microorganisms (GCM) 10K type strain sequencing project: providing services to taxonomists for standard genome sequencing and annotation.</title>
        <authorList>
            <consortium name="The Broad Institute Genomics Platform"/>
            <consortium name="The Broad Institute Genome Sequencing Center for Infectious Disease"/>
            <person name="Wu L."/>
            <person name="Ma J."/>
        </authorList>
    </citation>
    <scope>NUCLEOTIDE SEQUENCE [LARGE SCALE GENOMIC DNA]</scope>
    <source>
        <strain evidence="6">JCM 16540</strain>
    </source>
</reference>
<keyword evidence="1" id="KW-0805">Transcription regulation</keyword>
<name>A0ABP6XBM5_9ACTN</name>
<accession>A0ABP6XBM5</accession>
<dbReference type="PROSITE" id="PS50932">
    <property type="entry name" value="HTH_LACI_2"/>
    <property type="match status" value="1"/>
</dbReference>
<dbReference type="InterPro" id="IPR010982">
    <property type="entry name" value="Lambda_DNA-bd_dom_sf"/>
</dbReference>
<dbReference type="SUPFAM" id="SSF47413">
    <property type="entry name" value="lambda repressor-like DNA-binding domains"/>
    <property type="match status" value="1"/>
</dbReference>
<organism evidence="5 6">
    <name type="scientific">Microlunatus spumicola</name>
    <dbReference type="NCBI Taxonomy" id="81499"/>
    <lineage>
        <taxon>Bacteria</taxon>
        <taxon>Bacillati</taxon>
        <taxon>Actinomycetota</taxon>
        <taxon>Actinomycetes</taxon>
        <taxon>Propionibacteriales</taxon>
        <taxon>Propionibacteriaceae</taxon>
        <taxon>Microlunatus</taxon>
    </lineage>
</organism>
<evidence type="ECO:0000256" key="1">
    <source>
        <dbReference type="ARBA" id="ARBA00023015"/>
    </source>
</evidence>
<evidence type="ECO:0000313" key="6">
    <source>
        <dbReference type="Proteomes" id="UP001500767"/>
    </source>
</evidence>
<keyword evidence="3" id="KW-0804">Transcription</keyword>
<dbReference type="PANTHER" id="PTHR30146:SF155">
    <property type="entry name" value="ALANINE RACEMASE"/>
    <property type="match status" value="1"/>
</dbReference>
<dbReference type="InterPro" id="IPR046335">
    <property type="entry name" value="LacI/GalR-like_sensor"/>
</dbReference>
<dbReference type="SMART" id="SM00354">
    <property type="entry name" value="HTH_LACI"/>
    <property type="match status" value="1"/>
</dbReference>